<evidence type="ECO:0000313" key="3">
    <source>
        <dbReference type="EMBL" id="QEL17135.1"/>
    </source>
</evidence>
<evidence type="ECO:0000256" key="2">
    <source>
        <dbReference type="SAM" id="MobiDB-lite"/>
    </source>
</evidence>
<dbReference type="AlphaFoldDB" id="A0A5C1AF08"/>
<accession>A0A5C1AF08</accession>
<dbReference type="Proteomes" id="UP000324974">
    <property type="component" value="Chromosome"/>
</dbReference>
<dbReference type="SUPFAM" id="SSF53756">
    <property type="entry name" value="UDP-Glycosyltransferase/glycogen phosphorylase"/>
    <property type="match status" value="1"/>
</dbReference>
<feature type="compositionally biased region" description="Polar residues" evidence="2">
    <location>
        <begin position="442"/>
        <end position="451"/>
    </location>
</feature>
<dbReference type="KEGG" id="lrs:PX52LOC_04116"/>
<proteinExistence type="predicted"/>
<dbReference type="PANTHER" id="PTHR46401:SF2">
    <property type="entry name" value="GLYCOSYLTRANSFERASE WBBK-RELATED"/>
    <property type="match status" value="1"/>
</dbReference>
<dbReference type="GO" id="GO:0016757">
    <property type="term" value="F:glycosyltransferase activity"/>
    <property type="evidence" value="ECO:0007669"/>
    <property type="project" value="TreeGrafter"/>
</dbReference>
<protein>
    <submittedName>
        <fullName evidence="3">GT4 family glycosyltransferase</fullName>
    </submittedName>
</protein>
<sequence length="451" mass="48635">MNESLPTSGRLTVSVVTGVVVDHDAISNICRQQIEVLDRYARQHQMALDLKLFLHGTTAVEPRAVRVEDPVAIVCDPHFQRSDVVIYHFGIYYPLFDSLAAAPRTARVIVNYYGITPPGLTSPDSHDVLHRSFRQAAQMFNADRILVNSRFIGAEALAMGFAPNRVHHLPLSAAFPIPETISVKAPGDVLRIAYLGRIVPAKGVRELLAAAARFAEGRTPFHLTLMGARRYSCPVVIGEAEAAAKDGPLAGKLELLLDRPGDEVRQQLAGADLFVMPSHHEGFCVPVVEAISCGTALVHSNAAALPETAGGLGLSFPAGNADALLACLGRAAEHWAEGLYPTDDGPMAPGAWRAKALAHLRTFSREHFSETFLRHALAGVQPLSPDRAGLRGDVRLQTMLKLCGTAPRLGGNPVSIGEHLQAVLASPRRPRPRRNRTGRPLTGSTPQEVRS</sequence>
<evidence type="ECO:0000313" key="4">
    <source>
        <dbReference type="Proteomes" id="UP000324974"/>
    </source>
</evidence>
<keyword evidence="4" id="KW-1185">Reference proteome</keyword>
<dbReference type="Gene3D" id="3.40.50.2000">
    <property type="entry name" value="Glycogen Phosphorylase B"/>
    <property type="match status" value="1"/>
</dbReference>
<name>A0A5C1AF08_9BACT</name>
<dbReference type="PANTHER" id="PTHR46401">
    <property type="entry name" value="GLYCOSYLTRANSFERASE WBBK-RELATED"/>
    <property type="match status" value="1"/>
</dbReference>
<dbReference type="GO" id="GO:0009103">
    <property type="term" value="P:lipopolysaccharide biosynthetic process"/>
    <property type="evidence" value="ECO:0007669"/>
    <property type="project" value="TreeGrafter"/>
</dbReference>
<dbReference type="Pfam" id="PF13692">
    <property type="entry name" value="Glyco_trans_1_4"/>
    <property type="match status" value="1"/>
</dbReference>
<organism evidence="3 4">
    <name type="scientific">Limnoglobus roseus</name>
    <dbReference type="NCBI Taxonomy" id="2598579"/>
    <lineage>
        <taxon>Bacteria</taxon>
        <taxon>Pseudomonadati</taxon>
        <taxon>Planctomycetota</taxon>
        <taxon>Planctomycetia</taxon>
        <taxon>Gemmatales</taxon>
        <taxon>Gemmataceae</taxon>
        <taxon>Limnoglobus</taxon>
    </lineage>
</organism>
<dbReference type="RefSeq" id="WP_149111780.1">
    <property type="nucleotide sequence ID" value="NZ_CP042425.1"/>
</dbReference>
<dbReference type="OrthoDB" id="232381at2"/>
<dbReference type="EMBL" id="CP042425">
    <property type="protein sequence ID" value="QEL17135.1"/>
    <property type="molecule type" value="Genomic_DNA"/>
</dbReference>
<reference evidence="4" key="1">
    <citation type="submission" date="2019-08" db="EMBL/GenBank/DDBJ databases">
        <title>Limnoglobus roseus gen. nov., sp. nov., a novel freshwater planctomycete with a giant genome from the family Gemmataceae.</title>
        <authorList>
            <person name="Kulichevskaya I.S."/>
            <person name="Naumoff D.G."/>
            <person name="Miroshnikov K."/>
            <person name="Ivanova A."/>
            <person name="Philippov D.A."/>
            <person name="Hakobyan A."/>
            <person name="Rijpstra I.C."/>
            <person name="Sinninghe Damste J.S."/>
            <person name="Liesack W."/>
            <person name="Dedysh S.N."/>
        </authorList>
    </citation>
    <scope>NUCLEOTIDE SEQUENCE [LARGE SCALE GENOMIC DNA]</scope>
    <source>
        <strain evidence="4">PX52</strain>
    </source>
</reference>
<feature type="region of interest" description="Disordered" evidence="2">
    <location>
        <begin position="425"/>
        <end position="451"/>
    </location>
</feature>
<evidence type="ECO:0000256" key="1">
    <source>
        <dbReference type="ARBA" id="ARBA00022679"/>
    </source>
</evidence>
<feature type="compositionally biased region" description="Basic residues" evidence="2">
    <location>
        <begin position="428"/>
        <end position="437"/>
    </location>
</feature>
<keyword evidence="1 3" id="KW-0808">Transferase</keyword>
<gene>
    <name evidence="3" type="ORF">PX52LOC_04116</name>
</gene>
<dbReference type="CDD" id="cd03801">
    <property type="entry name" value="GT4_PimA-like"/>
    <property type="match status" value="1"/>
</dbReference>